<proteinExistence type="predicted"/>
<sequence>MRFIPFIAVAFALLQTATAVPVNRWQANDVVAREEPVYVRRSNQYLVRRGKDHQHKDSHKPAPPGHIDNITFLKGHGPEHKHSASNALDALNLHGHKRKEVENFHKKVVADHMSHTPGAHSAVIKNLAHSQGSRDPHVHISAQIHDQHGHIIEAPRRGNPAIMDPTHHIYVDKNALPHHYTKAVEKKQHREGRHGGV</sequence>
<evidence type="ECO:0000256" key="1">
    <source>
        <dbReference type="SAM" id="SignalP"/>
    </source>
</evidence>
<keyword evidence="1" id="KW-0732">Signal</keyword>
<reference evidence="2" key="1">
    <citation type="submission" date="2021-02" db="EMBL/GenBank/DDBJ databases">
        <title>Psilocybe cubensis genome.</title>
        <authorList>
            <person name="Mckernan K.J."/>
            <person name="Crawford S."/>
            <person name="Trippe A."/>
            <person name="Kane L.T."/>
            <person name="Mclaughlin S."/>
        </authorList>
    </citation>
    <scope>NUCLEOTIDE SEQUENCE [LARGE SCALE GENOMIC DNA]</scope>
    <source>
        <strain evidence="2">MGC-MH-2018</strain>
    </source>
</reference>
<dbReference type="EMBL" id="JAFIQS010000016">
    <property type="protein sequence ID" value="KAG5163203.1"/>
    <property type="molecule type" value="Genomic_DNA"/>
</dbReference>
<evidence type="ECO:0000313" key="2">
    <source>
        <dbReference type="EMBL" id="KAG5163203.1"/>
    </source>
</evidence>
<dbReference type="OrthoDB" id="2877620at2759"/>
<comment type="caution">
    <text evidence="2">The sequence shown here is derived from an EMBL/GenBank/DDBJ whole genome shotgun (WGS) entry which is preliminary data.</text>
</comment>
<feature type="chain" id="PRO_5034705078" evidence="1">
    <location>
        <begin position="20"/>
        <end position="197"/>
    </location>
</feature>
<accession>A0A8H8CF32</accession>
<protein>
    <submittedName>
        <fullName evidence="2">Uncharacterized protein</fullName>
    </submittedName>
</protein>
<gene>
    <name evidence="2" type="ORF">JR316_012071</name>
</gene>
<name>A0A8H8CF32_PSICU</name>
<feature type="signal peptide" evidence="1">
    <location>
        <begin position="1"/>
        <end position="19"/>
    </location>
</feature>
<organism evidence="2">
    <name type="scientific">Psilocybe cubensis</name>
    <name type="common">Psychedelic mushroom</name>
    <name type="synonym">Stropharia cubensis</name>
    <dbReference type="NCBI Taxonomy" id="181762"/>
    <lineage>
        <taxon>Eukaryota</taxon>
        <taxon>Fungi</taxon>
        <taxon>Dikarya</taxon>
        <taxon>Basidiomycota</taxon>
        <taxon>Agaricomycotina</taxon>
        <taxon>Agaricomycetes</taxon>
        <taxon>Agaricomycetidae</taxon>
        <taxon>Agaricales</taxon>
        <taxon>Agaricineae</taxon>
        <taxon>Strophariaceae</taxon>
        <taxon>Psilocybe</taxon>
    </lineage>
</organism>
<dbReference type="AlphaFoldDB" id="A0A8H8CF32"/>